<keyword evidence="5 6" id="KW-0234">DNA repair</keyword>
<dbReference type="RefSeq" id="WP_187302714.1">
    <property type="nucleotide sequence ID" value="NZ_JACRYT010000005.1"/>
</dbReference>
<dbReference type="Pfam" id="PF07499">
    <property type="entry name" value="RuvA_C"/>
    <property type="match status" value="1"/>
</dbReference>
<comment type="caution">
    <text evidence="6">Lacks conserved residue(s) required for the propagation of feature annotation.</text>
</comment>
<dbReference type="InterPro" id="IPR011114">
    <property type="entry name" value="RuvA_C"/>
</dbReference>
<dbReference type="Pfam" id="PF14520">
    <property type="entry name" value="HHH_5"/>
    <property type="match status" value="1"/>
</dbReference>
<reference evidence="8" key="1">
    <citation type="submission" date="2020-08" db="EMBL/GenBank/DDBJ databases">
        <title>Genome public.</title>
        <authorList>
            <person name="Liu C."/>
            <person name="Sun Q."/>
        </authorList>
    </citation>
    <scope>NUCLEOTIDE SEQUENCE</scope>
    <source>
        <strain evidence="8">BX12</strain>
    </source>
</reference>
<dbReference type="GO" id="GO:0048476">
    <property type="term" value="C:Holliday junction resolvase complex"/>
    <property type="evidence" value="ECO:0007669"/>
    <property type="project" value="UniProtKB-UniRule"/>
</dbReference>
<dbReference type="GO" id="GO:0005737">
    <property type="term" value="C:cytoplasm"/>
    <property type="evidence" value="ECO:0007669"/>
    <property type="project" value="UniProtKB-SubCell"/>
</dbReference>
<keyword evidence="4 6" id="KW-0233">DNA recombination</keyword>
<sequence length="201" mass="21334">MLHYIKGTLAMKLESSVVVEAGGLGYELSVPANSSIYLAKEGEEVTVFTAMIVREDDISLYGFGEKASLDTFRKLISVSGVGAKAALAILSAMPLNEVHQAIVTEDAKTLTRANGVGKKTAERIVLELKDKFGQLEDAVLPKGEEAAETAGDSAGDNRAEAVKALLALGYTKGEAVNALAAVKETDLTVEEYIKQALKKLF</sequence>
<evidence type="ECO:0000256" key="2">
    <source>
        <dbReference type="ARBA" id="ARBA00022763"/>
    </source>
</evidence>
<dbReference type="InterPro" id="IPR012340">
    <property type="entry name" value="NA-bd_OB-fold"/>
</dbReference>
<name>A0A923NKG7_9FIRM</name>
<dbReference type="EMBL" id="JACRYT010000005">
    <property type="protein sequence ID" value="MBC6679611.1"/>
    <property type="molecule type" value="Genomic_DNA"/>
</dbReference>
<evidence type="ECO:0000256" key="1">
    <source>
        <dbReference type="ARBA" id="ARBA00022490"/>
    </source>
</evidence>
<feature type="region of interest" description="Domain I" evidence="6">
    <location>
        <begin position="1"/>
        <end position="64"/>
    </location>
</feature>
<evidence type="ECO:0000313" key="8">
    <source>
        <dbReference type="EMBL" id="MBC6679611.1"/>
    </source>
</evidence>
<evidence type="ECO:0000256" key="6">
    <source>
        <dbReference type="HAMAP-Rule" id="MF_00031"/>
    </source>
</evidence>
<dbReference type="InterPro" id="IPR000085">
    <property type="entry name" value="RuvA"/>
</dbReference>
<comment type="subunit">
    <text evidence="6">Homotetramer. Forms an RuvA(8)-RuvB(12)-Holliday junction (HJ) complex. HJ DNA is sandwiched between 2 RuvA tetramers; dsDNA enters through RuvA and exits via RuvB. An RuvB hexamer assembles on each DNA strand where it exits the tetramer. Each RuvB hexamer is contacted by two RuvA subunits (via domain III) on 2 adjacent RuvB subunits; this complex drives branch migration. In the full resolvosome a probable DNA-RuvA(4)-RuvB(12)-RuvC(2) complex forms which resolves the HJ.</text>
</comment>
<dbReference type="GO" id="GO:0005524">
    <property type="term" value="F:ATP binding"/>
    <property type="evidence" value="ECO:0007669"/>
    <property type="project" value="InterPro"/>
</dbReference>
<feature type="domain" description="Helix-hairpin-helix DNA-binding motif class 1" evidence="7">
    <location>
        <begin position="73"/>
        <end position="92"/>
    </location>
</feature>
<evidence type="ECO:0000256" key="4">
    <source>
        <dbReference type="ARBA" id="ARBA00023172"/>
    </source>
</evidence>
<keyword evidence="9" id="KW-1185">Reference proteome</keyword>
<protein>
    <recommendedName>
        <fullName evidence="6">Holliday junction branch migration complex subunit RuvA</fullName>
    </recommendedName>
</protein>
<dbReference type="GO" id="GO:0006281">
    <property type="term" value="P:DNA repair"/>
    <property type="evidence" value="ECO:0007669"/>
    <property type="project" value="UniProtKB-UniRule"/>
</dbReference>
<comment type="similarity">
    <text evidence="6">Belongs to the RuvA family.</text>
</comment>
<dbReference type="Gene3D" id="2.40.50.140">
    <property type="entry name" value="Nucleic acid-binding proteins"/>
    <property type="match status" value="1"/>
</dbReference>
<accession>A0A923NKG7</accession>
<evidence type="ECO:0000256" key="3">
    <source>
        <dbReference type="ARBA" id="ARBA00023125"/>
    </source>
</evidence>
<dbReference type="Proteomes" id="UP000602647">
    <property type="component" value="Unassembled WGS sequence"/>
</dbReference>
<organism evidence="8 9">
    <name type="scientific">Zhenpiania hominis</name>
    <dbReference type="NCBI Taxonomy" id="2763644"/>
    <lineage>
        <taxon>Bacteria</taxon>
        <taxon>Bacillati</taxon>
        <taxon>Bacillota</taxon>
        <taxon>Clostridia</taxon>
        <taxon>Peptostreptococcales</taxon>
        <taxon>Anaerovoracaceae</taxon>
        <taxon>Zhenpiania</taxon>
    </lineage>
</organism>
<dbReference type="CDD" id="cd14332">
    <property type="entry name" value="UBA_RuvA_C"/>
    <property type="match status" value="1"/>
</dbReference>
<evidence type="ECO:0000259" key="7">
    <source>
        <dbReference type="SMART" id="SM00278"/>
    </source>
</evidence>
<dbReference type="SUPFAM" id="SSF47781">
    <property type="entry name" value="RuvA domain 2-like"/>
    <property type="match status" value="1"/>
</dbReference>
<dbReference type="AlphaFoldDB" id="A0A923NKG7"/>
<comment type="function">
    <text evidence="6">The RuvA-RuvB-RuvC complex processes Holliday junction (HJ) DNA during genetic recombination and DNA repair, while the RuvA-RuvB complex plays an important role in the rescue of blocked DNA replication forks via replication fork reversal (RFR). RuvA specifically binds to HJ cruciform DNA, conferring on it an open structure. The RuvB hexamer acts as an ATP-dependent pump, pulling dsDNA into and through the RuvAB complex. HJ branch migration allows RuvC to scan DNA until it finds its consensus sequence, where it cleaves and resolves the cruciform DNA.</text>
</comment>
<dbReference type="InterPro" id="IPR010994">
    <property type="entry name" value="RuvA_2-like"/>
</dbReference>
<dbReference type="GO" id="GO:0006310">
    <property type="term" value="P:DNA recombination"/>
    <property type="evidence" value="ECO:0007669"/>
    <property type="project" value="UniProtKB-UniRule"/>
</dbReference>
<dbReference type="SMART" id="SM00278">
    <property type="entry name" value="HhH1"/>
    <property type="match status" value="2"/>
</dbReference>
<evidence type="ECO:0000256" key="5">
    <source>
        <dbReference type="ARBA" id="ARBA00023204"/>
    </source>
</evidence>
<keyword evidence="1 6" id="KW-0963">Cytoplasm</keyword>
<proteinExistence type="inferred from homology"/>
<dbReference type="GO" id="GO:0009379">
    <property type="term" value="C:Holliday junction helicase complex"/>
    <property type="evidence" value="ECO:0007669"/>
    <property type="project" value="InterPro"/>
</dbReference>
<gene>
    <name evidence="6 8" type="primary">ruvA</name>
    <name evidence="8" type="ORF">H9L42_07200</name>
</gene>
<dbReference type="SUPFAM" id="SSF46929">
    <property type="entry name" value="DNA helicase RuvA subunit, C-terminal domain"/>
    <property type="match status" value="1"/>
</dbReference>
<keyword evidence="3 6" id="KW-0238">DNA-binding</keyword>
<keyword evidence="2 6" id="KW-0227">DNA damage</keyword>
<comment type="caution">
    <text evidence="8">The sequence shown here is derived from an EMBL/GenBank/DDBJ whole genome shotgun (WGS) entry which is preliminary data.</text>
</comment>
<dbReference type="Gene3D" id="1.10.150.20">
    <property type="entry name" value="5' to 3' exonuclease, C-terminal subdomain"/>
    <property type="match status" value="1"/>
</dbReference>
<dbReference type="Gene3D" id="1.10.8.10">
    <property type="entry name" value="DNA helicase RuvA subunit, C-terminal domain"/>
    <property type="match status" value="1"/>
</dbReference>
<dbReference type="HAMAP" id="MF_00031">
    <property type="entry name" value="DNA_HJ_migration_RuvA"/>
    <property type="match status" value="1"/>
</dbReference>
<dbReference type="InterPro" id="IPR003583">
    <property type="entry name" value="Hlx-hairpin-Hlx_DNA-bd_motif"/>
</dbReference>
<feature type="domain" description="Helix-hairpin-helix DNA-binding motif class 1" evidence="7">
    <location>
        <begin position="108"/>
        <end position="127"/>
    </location>
</feature>
<dbReference type="SUPFAM" id="SSF50249">
    <property type="entry name" value="Nucleic acid-binding proteins"/>
    <property type="match status" value="1"/>
</dbReference>
<dbReference type="Pfam" id="PF01330">
    <property type="entry name" value="RuvA_N"/>
    <property type="match status" value="1"/>
</dbReference>
<dbReference type="InterPro" id="IPR036267">
    <property type="entry name" value="RuvA_C_sf"/>
</dbReference>
<comment type="subcellular location">
    <subcellularLocation>
        <location evidence="6">Cytoplasm</location>
    </subcellularLocation>
</comment>
<dbReference type="InterPro" id="IPR013849">
    <property type="entry name" value="DNA_helicase_Holl-junc_RuvA_I"/>
</dbReference>
<comment type="domain">
    <text evidence="6">Has three domains with a flexible linker between the domains II and III and assumes an 'L' shape. Domain III is highly mobile and contacts RuvB.</text>
</comment>
<evidence type="ECO:0000313" key="9">
    <source>
        <dbReference type="Proteomes" id="UP000602647"/>
    </source>
</evidence>
<dbReference type="GO" id="GO:0009378">
    <property type="term" value="F:four-way junction helicase activity"/>
    <property type="evidence" value="ECO:0007669"/>
    <property type="project" value="InterPro"/>
</dbReference>
<dbReference type="NCBIfam" id="TIGR00084">
    <property type="entry name" value="ruvA"/>
    <property type="match status" value="1"/>
</dbReference>
<feature type="region of interest" description="Domain III" evidence="6">
    <location>
        <begin position="155"/>
        <end position="201"/>
    </location>
</feature>
<dbReference type="GO" id="GO:0000400">
    <property type="term" value="F:four-way junction DNA binding"/>
    <property type="evidence" value="ECO:0007669"/>
    <property type="project" value="UniProtKB-UniRule"/>
</dbReference>